<keyword evidence="4" id="KW-1185">Reference proteome</keyword>
<evidence type="ECO:0000259" key="1">
    <source>
        <dbReference type="Pfam" id="PF24515"/>
    </source>
</evidence>
<dbReference type="InterPro" id="IPR052802">
    <property type="entry name" value="KNTC1"/>
</dbReference>
<dbReference type="AlphaFoldDB" id="A0AAV4PTH9"/>
<dbReference type="GO" id="GO:0007094">
    <property type="term" value="P:mitotic spindle assembly checkpoint signaling"/>
    <property type="evidence" value="ECO:0007669"/>
    <property type="project" value="TreeGrafter"/>
</dbReference>
<dbReference type="Pfam" id="PF24516">
    <property type="entry name" value="ARM_KNTC1_2nd"/>
    <property type="match status" value="1"/>
</dbReference>
<dbReference type="InterPro" id="IPR055405">
    <property type="entry name" value="ARM_KNTC1_3rd"/>
</dbReference>
<evidence type="ECO:0000313" key="4">
    <source>
        <dbReference type="Proteomes" id="UP001054945"/>
    </source>
</evidence>
<comment type="caution">
    <text evidence="3">The sequence shown here is derived from an EMBL/GenBank/DDBJ whole genome shotgun (WGS) entry which is preliminary data.</text>
</comment>
<accession>A0AAV4PTH9</accession>
<dbReference type="GO" id="GO:0000070">
    <property type="term" value="P:mitotic sister chromatid segregation"/>
    <property type="evidence" value="ECO:0007669"/>
    <property type="project" value="TreeGrafter"/>
</dbReference>
<dbReference type="GO" id="GO:1903394">
    <property type="term" value="P:protein localization to kinetochore involved in kinetochore assembly"/>
    <property type="evidence" value="ECO:0007669"/>
    <property type="project" value="TreeGrafter"/>
</dbReference>
<dbReference type="GO" id="GO:0031267">
    <property type="term" value="F:small GTPase binding"/>
    <property type="evidence" value="ECO:0007669"/>
    <property type="project" value="TreeGrafter"/>
</dbReference>
<sequence length="842" mass="97841">MVADWLIQHVYVMEISEKDFCPENGSALVAGFLKVIKDLNEKVNRGEASFSASFSFAAVYVKKKSACADFSVGSLAELSRNLLWLISLKSEFNCKLYLYDFKSSKMNVIFAALDRVDISLISNIIENFARPFALENELELDFCLEKYIEHIFKWENAALLIASQASVPWSKKIHKLVEKGMEYNCEKREDFQMQVKLAGLKEVLLKYDLKYFSINHDKKLIDRLVNYILKQNRESVLEDVKKVLISISDHIVEKDIYFKYIQFGLTHNKIDQDEFLVQNQKEIIKNMLYFGIYLIEFLKKTKKAFPENKFLILFKSLTKLQEEFGIFMTFSEISSKLMILMLSEKHKTSSSGLTRLYRLSDILLFEREKVMAFLITTCLQEQKYDLVLKFCKELTDSFLTGNITDILMQVVQHFYHNFSSIKDVSFKIMVDTLFHLSSVAVTYCKEDFIEEYMHVVHLTTYLSSIKEISGQHSFLISPEYTMDCYHSWKFYPFYQDEGFQLDCSCVLDFVMLASEKFIKPNITMNEVALVDPFRFKSFADISEVERNFSEISSVQIACLVMTIAQKVLSQPRVDSYYAYNLLAFLPKSSQSHSLKELVKWGSNNLKRLAVVARIGMELTKSDDRSDQFSSYENIYKKASLLSRTNIRSIPIELVLNSSNPESSWPVVRNLVLSQNLDLPSVYECCSAFQLDTNRVLLAYLNNILVNAEKKYLNLEFKKSENGCSLQQAKIIVKAITDEDLLYTNFGNFRKSPYSYEILLFILEHMQQILAEKQTINSASFEKEITLLKFLQIYERISPATELEHKRWRALHPIDSKLPKEHLNIYLSIFFLKISFIPSLTLN</sequence>
<proteinExistence type="predicted"/>
<evidence type="ECO:0000313" key="3">
    <source>
        <dbReference type="EMBL" id="GIX99146.1"/>
    </source>
</evidence>
<feature type="domain" description="KNTC1 second ARM-repeats" evidence="2">
    <location>
        <begin position="156"/>
        <end position="268"/>
    </location>
</feature>
<dbReference type="InterPro" id="IPR055404">
    <property type="entry name" value="ARM_KNTC1_2nd"/>
</dbReference>
<protein>
    <submittedName>
        <fullName evidence="3">Kinetochore-associated protein 1</fullName>
    </submittedName>
</protein>
<organism evidence="3 4">
    <name type="scientific">Caerostris extrusa</name>
    <name type="common">Bark spider</name>
    <name type="synonym">Caerostris bankana</name>
    <dbReference type="NCBI Taxonomy" id="172846"/>
    <lineage>
        <taxon>Eukaryota</taxon>
        <taxon>Metazoa</taxon>
        <taxon>Ecdysozoa</taxon>
        <taxon>Arthropoda</taxon>
        <taxon>Chelicerata</taxon>
        <taxon>Arachnida</taxon>
        <taxon>Araneae</taxon>
        <taxon>Araneomorphae</taxon>
        <taxon>Entelegynae</taxon>
        <taxon>Araneoidea</taxon>
        <taxon>Araneidae</taxon>
        <taxon>Caerostris</taxon>
    </lineage>
</organism>
<evidence type="ECO:0000259" key="2">
    <source>
        <dbReference type="Pfam" id="PF24516"/>
    </source>
</evidence>
<name>A0AAV4PTH9_CAEEX</name>
<reference evidence="3 4" key="1">
    <citation type="submission" date="2021-06" db="EMBL/GenBank/DDBJ databases">
        <title>Caerostris extrusa draft genome.</title>
        <authorList>
            <person name="Kono N."/>
            <person name="Arakawa K."/>
        </authorList>
    </citation>
    <scope>NUCLEOTIDE SEQUENCE [LARGE SCALE GENOMIC DNA]</scope>
</reference>
<gene>
    <name evidence="3" type="primary">KNTC1</name>
    <name evidence="3" type="ORF">CEXT_495821</name>
</gene>
<dbReference type="GO" id="GO:0005828">
    <property type="term" value="C:kinetochore microtubule"/>
    <property type="evidence" value="ECO:0007669"/>
    <property type="project" value="TreeGrafter"/>
</dbReference>
<dbReference type="GO" id="GO:1990423">
    <property type="term" value="C:RZZ complex"/>
    <property type="evidence" value="ECO:0007669"/>
    <property type="project" value="TreeGrafter"/>
</dbReference>
<dbReference type="PANTHER" id="PTHR15688">
    <property type="entry name" value="KINETOCHORE-ASSOCIATED PROTEIN 1"/>
    <property type="match status" value="1"/>
</dbReference>
<dbReference type="GO" id="GO:0005737">
    <property type="term" value="C:cytoplasm"/>
    <property type="evidence" value="ECO:0007669"/>
    <property type="project" value="TreeGrafter"/>
</dbReference>
<dbReference type="Proteomes" id="UP001054945">
    <property type="component" value="Unassembled WGS sequence"/>
</dbReference>
<dbReference type="Pfam" id="PF24515">
    <property type="entry name" value="ARM_KNTC1_3rd"/>
    <property type="match status" value="1"/>
</dbReference>
<feature type="domain" description="KNTC1 third ARM-repeats" evidence="1">
    <location>
        <begin position="559"/>
        <end position="763"/>
    </location>
</feature>
<dbReference type="PANTHER" id="PTHR15688:SF1">
    <property type="entry name" value="KINETOCHORE-ASSOCIATED PROTEIN 1"/>
    <property type="match status" value="1"/>
</dbReference>
<dbReference type="EMBL" id="BPLR01005008">
    <property type="protein sequence ID" value="GIX99146.1"/>
    <property type="molecule type" value="Genomic_DNA"/>
</dbReference>